<dbReference type="RefSeq" id="WP_053433595.1">
    <property type="nucleotide sequence ID" value="NZ_LGUF01000007.1"/>
</dbReference>
<sequence>MLKPKNIIPTITVTLVLFIIYASTIPGYIKLVLAIFSITFLIPIAREIMFENGLRKIKVAFYTALITSLGIMAVGTITDSPPIDIEYFMWFLILFFFSSLGIFCYGIPASIIAELVSKRFVRHRALISGLIHIGFGLLTAIFGLSYYLSPGVFIIPALYSGFFFLIDEVTRRRMKKT</sequence>
<feature type="transmembrane region" description="Helical" evidence="1">
    <location>
        <begin position="57"/>
        <end position="75"/>
    </location>
</feature>
<keyword evidence="3" id="KW-1185">Reference proteome</keyword>
<keyword evidence="1" id="KW-0812">Transmembrane</keyword>
<dbReference type="AlphaFoldDB" id="A0A0M0G8L1"/>
<feature type="transmembrane region" description="Helical" evidence="1">
    <location>
        <begin position="7"/>
        <end position="22"/>
    </location>
</feature>
<reference evidence="3" key="1">
    <citation type="submission" date="2015-07" db="EMBL/GenBank/DDBJ databases">
        <title>Fjat-10036 dsm4.</title>
        <authorList>
            <person name="Liu B."/>
            <person name="Wang J."/>
            <person name="Zhu Y."/>
            <person name="Liu G."/>
            <person name="Chen Q."/>
            <person name="Chen Z."/>
            <person name="Lan J."/>
            <person name="Che J."/>
            <person name="Ge C."/>
            <person name="Shi H."/>
            <person name="Pan Z."/>
            <person name="Liu X."/>
        </authorList>
    </citation>
    <scope>NUCLEOTIDE SEQUENCE [LARGE SCALE GENOMIC DNA]</scope>
    <source>
        <strain evidence="3">DSM 4</strain>
    </source>
</reference>
<evidence type="ECO:0000313" key="2">
    <source>
        <dbReference type="EMBL" id="KON86240.1"/>
    </source>
</evidence>
<organism evidence="2 3">
    <name type="scientific">Sporosarcina globispora</name>
    <name type="common">Bacillus globisporus</name>
    <dbReference type="NCBI Taxonomy" id="1459"/>
    <lineage>
        <taxon>Bacteria</taxon>
        <taxon>Bacillati</taxon>
        <taxon>Bacillota</taxon>
        <taxon>Bacilli</taxon>
        <taxon>Bacillales</taxon>
        <taxon>Caryophanaceae</taxon>
        <taxon>Sporosarcina</taxon>
    </lineage>
</organism>
<proteinExistence type="predicted"/>
<feature type="transmembrane region" description="Helical" evidence="1">
    <location>
        <begin position="125"/>
        <end position="142"/>
    </location>
</feature>
<feature type="transmembrane region" description="Helical" evidence="1">
    <location>
        <begin position="148"/>
        <end position="166"/>
    </location>
</feature>
<dbReference type="PATRIC" id="fig|1459.3.peg.1039"/>
<dbReference type="Proteomes" id="UP000037109">
    <property type="component" value="Unassembled WGS sequence"/>
</dbReference>
<feature type="transmembrane region" description="Helical" evidence="1">
    <location>
        <begin position="28"/>
        <end position="45"/>
    </location>
</feature>
<dbReference type="EMBL" id="LGUF01000007">
    <property type="protein sequence ID" value="KON86240.1"/>
    <property type="molecule type" value="Genomic_DNA"/>
</dbReference>
<gene>
    <name evidence="2" type="ORF">AF332_04970</name>
</gene>
<keyword evidence="1" id="KW-0472">Membrane</keyword>
<comment type="caution">
    <text evidence="2">The sequence shown here is derived from an EMBL/GenBank/DDBJ whole genome shotgun (WGS) entry which is preliminary data.</text>
</comment>
<protein>
    <submittedName>
        <fullName evidence="2">Uncharacterized protein</fullName>
    </submittedName>
</protein>
<dbReference type="OrthoDB" id="68404at2"/>
<evidence type="ECO:0000256" key="1">
    <source>
        <dbReference type="SAM" id="Phobius"/>
    </source>
</evidence>
<keyword evidence="1" id="KW-1133">Transmembrane helix</keyword>
<name>A0A0M0G8L1_SPOGL</name>
<feature type="transmembrane region" description="Helical" evidence="1">
    <location>
        <begin position="87"/>
        <end position="113"/>
    </location>
</feature>
<evidence type="ECO:0000313" key="3">
    <source>
        <dbReference type="Proteomes" id="UP000037109"/>
    </source>
</evidence>
<accession>A0A0M0G8L1</accession>